<sequence>MQDTADTQPDAPRSGIRPSNWSRHISGILLQVADLLEQAGEEAWELPSMHRGWSIREVAGLLVWRLGTSPQERVRAYSRTMLDTGSAAQLGLARAAAKGALPPVLRDVAASRASGRRRGSLPALTAAVIGALDIATALGATISISPVVSEAVARSRAMSAPVALRTVLRRNTLKAADAGWQVGRGPVISGDAAAILLVMFGRTALPTDSVSDSDAAPTP</sequence>
<proteinExistence type="predicted"/>
<organism evidence="1 2">
    <name type="scientific">Ruicaihuangia caeni</name>
    <dbReference type="NCBI Taxonomy" id="3042517"/>
    <lineage>
        <taxon>Bacteria</taxon>
        <taxon>Bacillati</taxon>
        <taxon>Actinomycetota</taxon>
        <taxon>Actinomycetes</taxon>
        <taxon>Micrococcales</taxon>
        <taxon>Microbacteriaceae</taxon>
        <taxon>Ruicaihuangia</taxon>
    </lineage>
</organism>
<reference evidence="1 2" key="1">
    <citation type="submission" date="2023-04" db="EMBL/GenBank/DDBJ databases">
        <title>Klugiella caeni sp. nov. isolated from the sludge of biochemical tank.</title>
        <authorList>
            <person name="Geng K."/>
        </authorList>
    </citation>
    <scope>NUCLEOTIDE SEQUENCE [LARGE SCALE GENOMIC DNA]</scope>
    <source>
        <strain evidence="1 2">YN-L-19</strain>
    </source>
</reference>
<gene>
    <name evidence="1" type="ORF">QF206_00880</name>
</gene>
<dbReference type="RefSeq" id="WP_281487312.1">
    <property type="nucleotide sequence ID" value="NZ_JASATX010000001.1"/>
</dbReference>
<evidence type="ECO:0000313" key="2">
    <source>
        <dbReference type="Proteomes" id="UP001321506"/>
    </source>
</evidence>
<protein>
    <recommendedName>
        <fullName evidence="3">DUF222 domain-containing protein</fullName>
    </recommendedName>
</protein>
<dbReference type="EMBL" id="JASATX010000001">
    <property type="protein sequence ID" value="MDI2097521.1"/>
    <property type="molecule type" value="Genomic_DNA"/>
</dbReference>
<dbReference type="Proteomes" id="UP001321506">
    <property type="component" value="Unassembled WGS sequence"/>
</dbReference>
<dbReference type="AlphaFoldDB" id="A0AAW6T127"/>
<comment type="caution">
    <text evidence="1">The sequence shown here is derived from an EMBL/GenBank/DDBJ whole genome shotgun (WGS) entry which is preliminary data.</text>
</comment>
<accession>A0AAW6T127</accession>
<evidence type="ECO:0000313" key="1">
    <source>
        <dbReference type="EMBL" id="MDI2097521.1"/>
    </source>
</evidence>
<keyword evidence="2" id="KW-1185">Reference proteome</keyword>
<evidence type="ECO:0008006" key="3">
    <source>
        <dbReference type="Google" id="ProtNLM"/>
    </source>
</evidence>
<name>A0AAW6T127_9MICO</name>